<dbReference type="Pfam" id="PF00440">
    <property type="entry name" value="TetR_N"/>
    <property type="match status" value="1"/>
</dbReference>
<dbReference type="Gene3D" id="1.10.357.10">
    <property type="entry name" value="Tetracycline Repressor, domain 2"/>
    <property type="match status" value="1"/>
</dbReference>
<dbReference type="AlphaFoldDB" id="A0A1D9NZC6"/>
<evidence type="ECO:0000259" key="3">
    <source>
        <dbReference type="PROSITE" id="PS50977"/>
    </source>
</evidence>
<dbReference type="InterPro" id="IPR050109">
    <property type="entry name" value="HTH-type_TetR-like_transc_reg"/>
</dbReference>
<evidence type="ECO:0000313" key="5">
    <source>
        <dbReference type="Proteomes" id="UP000179284"/>
    </source>
</evidence>
<gene>
    <name evidence="4" type="ORF">bhn_I0643</name>
</gene>
<evidence type="ECO:0000256" key="2">
    <source>
        <dbReference type="PROSITE-ProRule" id="PRU00335"/>
    </source>
</evidence>
<sequence length="188" mass="22106">MNEIRQKIMEAVIDQFNSKGMKFTMDDISKELHISKKTIYKEFDDKDELFFATVEYGFSNIKKKEAEVLADDSLDLLEKISMLIVCLPDNYKNIDFRKVYQLKEKYPLVYRKVAERIESDWEETEKLLKEAIDKKLIKDLPIPLIKLIIEGAIEKFLTSKELSNTKYSYEESLNGMIDIIMNGLKVRD</sequence>
<keyword evidence="1 2" id="KW-0238">DNA-binding</keyword>
<dbReference type="GO" id="GO:0003677">
    <property type="term" value="F:DNA binding"/>
    <property type="evidence" value="ECO:0007669"/>
    <property type="project" value="UniProtKB-UniRule"/>
</dbReference>
<dbReference type="Proteomes" id="UP000179284">
    <property type="component" value="Chromosome I"/>
</dbReference>
<keyword evidence="5" id="KW-1185">Reference proteome</keyword>
<evidence type="ECO:0000313" key="4">
    <source>
        <dbReference type="EMBL" id="AOZ95677.1"/>
    </source>
</evidence>
<dbReference type="SUPFAM" id="SSF48498">
    <property type="entry name" value="Tetracyclin repressor-like, C-terminal domain"/>
    <property type="match status" value="1"/>
</dbReference>
<dbReference type="OrthoDB" id="9812134at2"/>
<protein>
    <submittedName>
        <fullName evidence="4">TetR family transcriptional regulator</fullName>
    </submittedName>
</protein>
<dbReference type="GO" id="GO:0006355">
    <property type="term" value="P:regulation of DNA-templated transcription"/>
    <property type="evidence" value="ECO:0007669"/>
    <property type="project" value="UniProtKB-ARBA"/>
</dbReference>
<organism evidence="4 5">
    <name type="scientific">Butyrivibrio hungatei</name>
    <dbReference type="NCBI Taxonomy" id="185008"/>
    <lineage>
        <taxon>Bacteria</taxon>
        <taxon>Bacillati</taxon>
        <taxon>Bacillota</taxon>
        <taxon>Clostridia</taxon>
        <taxon>Lachnospirales</taxon>
        <taxon>Lachnospiraceae</taxon>
        <taxon>Butyrivibrio</taxon>
    </lineage>
</organism>
<dbReference type="EMBL" id="CP017831">
    <property type="protein sequence ID" value="AOZ95677.1"/>
    <property type="molecule type" value="Genomic_DNA"/>
</dbReference>
<reference evidence="5" key="1">
    <citation type="submission" date="2016-10" db="EMBL/GenBank/DDBJ databases">
        <title>The complete genome sequence of the rumen bacterium Butyrivibrio hungatei MB2003.</title>
        <authorList>
            <person name="Palevich N."/>
            <person name="Kelly W.J."/>
            <person name="Leahy S.C."/>
            <person name="Altermann E."/>
            <person name="Rakonjac J."/>
            <person name="Attwood G.T."/>
        </authorList>
    </citation>
    <scope>NUCLEOTIDE SEQUENCE [LARGE SCALE GENOMIC DNA]</scope>
    <source>
        <strain evidence="5">MB2003</strain>
    </source>
</reference>
<dbReference type="PANTHER" id="PTHR30328">
    <property type="entry name" value="TRANSCRIPTIONAL REPRESSOR"/>
    <property type="match status" value="1"/>
</dbReference>
<dbReference type="InterPro" id="IPR001647">
    <property type="entry name" value="HTH_TetR"/>
</dbReference>
<dbReference type="PANTHER" id="PTHR30328:SF54">
    <property type="entry name" value="HTH-TYPE TRANSCRIPTIONAL REPRESSOR SCO4008"/>
    <property type="match status" value="1"/>
</dbReference>
<feature type="domain" description="HTH tetR-type" evidence="3">
    <location>
        <begin position="2"/>
        <end position="61"/>
    </location>
</feature>
<feature type="DNA-binding region" description="H-T-H motif" evidence="2">
    <location>
        <begin position="24"/>
        <end position="43"/>
    </location>
</feature>
<dbReference type="RefSeq" id="WP_071175431.1">
    <property type="nucleotide sequence ID" value="NZ_CP017831.1"/>
</dbReference>
<name>A0A1D9NZC6_9FIRM</name>
<proteinExistence type="predicted"/>
<evidence type="ECO:0000256" key="1">
    <source>
        <dbReference type="ARBA" id="ARBA00023125"/>
    </source>
</evidence>
<dbReference type="PROSITE" id="PS50977">
    <property type="entry name" value="HTH_TETR_2"/>
    <property type="match status" value="1"/>
</dbReference>
<dbReference type="InterPro" id="IPR009057">
    <property type="entry name" value="Homeodomain-like_sf"/>
</dbReference>
<dbReference type="Gene3D" id="1.10.10.60">
    <property type="entry name" value="Homeodomain-like"/>
    <property type="match status" value="1"/>
</dbReference>
<dbReference type="KEGG" id="bhu:bhn_I0643"/>
<accession>A0A1D9NZC6</accession>
<dbReference type="SUPFAM" id="SSF46689">
    <property type="entry name" value="Homeodomain-like"/>
    <property type="match status" value="1"/>
</dbReference>
<dbReference type="InterPro" id="IPR036271">
    <property type="entry name" value="Tet_transcr_reg_TetR-rel_C_sf"/>
</dbReference>